<accession>A0ABU6UJD1</accession>
<proteinExistence type="predicted"/>
<dbReference type="Gene3D" id="2.130.10.10">
    <property type="entry name" value="YVTN repeat-like/Quinoprotein amine dehydrogenase"/>
    <property type="match status" value="1"/>
</dbReference>
<dbReference type="PANTHER" id="PTHR37253">
    <property type="entry name" value="PROTEIN GAMETE EXPRESSED 3"/>
    <property type="match status" value="1"/>
</dbReference>
<reference evidence="5 6" key="1">
    <citation type="journal article" date="2023" name="Plants (Basel)">
        <title>Bridging the Gap: Combining Genomics and Transcriptomics Approaches to Understand Stylosanthes scabra, an Orphan Legume from the Brazilian Caatinga.</title>
        <authorList>
            <person name="Ferreira-Neto J.R.C."/>
            <person name="da Silva M.D."/>
            <person name="Binneck E."/>
            <person name="de Melo N.F."/>
            <person name="da Silva R.H."/>
            <person name="de Melo A.L.T.M."/>
            <person name="Pandolfi V."/>
            <person name="Bustamante F.O."/>
            <person name="Brasileiro-Vidal A.C."/>
            <person name="Benko-Iseppon A.M."/>
        </authorList>
    </citation>
    <scope>NUCLEOTIDE SEQUENCE [LARGE SCALE GENOMIC DNA]</scope>
    <source>
        <tissue evidence="5">Leaves</tissue>
    </source>
</reference>
<dbReference type="InterPro" id="IPR015943">
    <property type="entry name" value="WD40/YVTN_repeat-like_dom_sf"/>
</dbReference>
<gene>
    <name evidence="5" type="ORF">PIB30_058032</name>
</gene>
<protein>
    <recommendedName>
        <fullName evidence="7">Protein GAMETE EXPRESSED 3</fullName>
    </recommendedName>
</protein>
<feature type="region of interest" description="Disordered" evidence="2">
    <location>
        <begin position="506"/>
        <end position="539"/>
    </location>
</feature>
<evidence type="ECO:0000256" key="3">
    <source>
        <dbReference type="SAM" id="Phobius"/>
    </source>
</evidence>
<evidence type="ECO:0000313" key="5">
    <source>
        <dbReference type="EMBL" id="MED6161154.1"/>
    </source>
</evidence>
<feature type="compositionally biased region" description="Basic and acidic residues" evidence="2">
    <location>
        <begin position="514"/>
        <end position="524"/>
    </location>
</feature>
<keyword evidence="4" id="KW-0732">Signal</keyword>
<dbReference type="SMART" id="SM00564">
    <property type="entry name" value="PQQ"/>
    <property type="match status" value="4"/>
</dbReference>
<keyword evidence="1" id="KW-0175">Coiled coil</keyword>
<dbReference type="InterPro" id="IPR018391">
    <property type="entry name" value="PQQ_b-propeller_rpt"/>
</dbReference>
<evidence type="ECO:0000256" key="1">
    <source>
        <dbReference type="SAM" id="Coils"/>
    </source>
</evidence>
<dbReference type="InterPro" id="IPR045301">
    <property type="entry name" value="GEX3-like"/>
</dbReference>
<feature type="signal peptide" evidence="4">
    <location>
        <begin position="1"/>
        <end position="19"/>
    </location>
</feature>
<keyword evidence="6" id="KW-1185">Reference proteome</keyword>
<feature type="compositionally biased region" description="Basic residues" evidence="2">
    <location>
        <begin position="597"/>
        <end position="606"/>
    </location>
</feature>
<feature type="region of interest" description="Disordered" evidence="2">
    <location>
        <begin position="553"/>
        <end position="606"/>
    </location>
</feature>
<feature type="compositionally biased region" description="Polar residues" evidence="2">
    <location>
        <begin position="530"/>
        <end position="539"/>
    </location>
</feature>
<dbReference type="SUPFAM" id="SSF50998">
    <property type="entry name" value="Quinoprotein alcohol dehydrogenase-like"/>
    <property type="match status" value="1"/>
</dbReference>
<organism evidence="5 6">
    <name type="scientific">Stylosanthes scabra</name>
    <dbReference type="NCBI Taxonomy" id="79078"/>
    <lineage>
        <taxon>Eukaryota</taxon>
        <taxon>Viridiplantae</taxon>
        <taxon>Streptophyta</taxon>
        <taxon>Embryophyta</taxon>
        <taxon>Tracheophyta</taxon>
        <taxon>Spermatophyta</taxon>
        <taxon>Magnoliopsida</taxon>
        <taxon>eudicotyledons</taxon>
        <taxon>Gunneridae</taxon>
        <taxon>Pentapetalae</taxon>
        <taxon>rosids</taxon>
        <taxon>fabids</taxon>
        <taxon>Fabales</taxon>
        <taxon>Fabaceae</taxon>
        <taxon>Papilionoideae</taxon>
        <taxon>50 kb inversion clade</taxon>
        <taxon>dalbergioids sensu lato</taxon>
        <taxon>Dalbergieae</taxon>
        <taxon>Pterocarpus clade</taxon>
        <taxon>Stylosanthes</taxon>
    </lineage>
</organism>
<evidence type="ECO:0000313" key="6">
    <source>
        <dbReference type="Proteomes" id="UP001341840"/>
    </source>
</evidence>
<name>A0ABU6UJD1_9FABA</name>
<comment type="caution">
    <text evidence="5">The sequence shown here is derived from an EMBL/GenBank/DDBJ whole genome shotgun (WGS) entry which is preliminary data.</text>
</comment>
<dbReference type="EMBL" id="JASCZI010121311">
    <property type="protein sequence ID" value="MED6161154.1"/>
    <property type="molecule type" value="Genomic_DNA"/>
</dbReference>
<evidence type="ECO:0000256" key="4">
    <source>
        <dbReference type="SAM" id="SignalP"/>
    </source>
</evidence>
<dbReference type="Proteomes" id="UP001341840">
    <property type="component" value="Unassembled WGS sequence"/>
</dbReference>
<keyword evidence="3" id="KW-0812">Transmembrane</keyword>
<dbReference type="PANTHER" id="PTHR37253:SF1">
    <property type="entry name" value="PROTEIN GAMETE EXPRESSED 3"/>
    <property type="match status" value="1"/>
</dbReference>
<keyword evidence="3" id="KW-1133">Transmembrane helix</keyword>
<feature type="chain" id="PRO_5045176231" description="Protein GAMETE EXPRESSED 3" evidence="4">
    <location>
        <begin position="20"/>
        <end position="606"/>
    </location>
</feature>
<evidence type="ECO:0008006" key="7">
    <source>
        <dbReference type="Google" id="ProtNLM"/>
    </source>
</evidence>
<feature type="transmembrane region" description="Helical" evidence="3">
    <location>
        <begin position="416"/>
        <end position="439"/>
    </location>
</feature>
<feature type="coiled-coil region" evidence="1">
    <location>
        <begin position="459"/>
        <end position="493"/>
    </location>
</feature>
<feature type="compositionally biased region" description="Low complexity" evidence="2">
    <location>
        <begin position="553"/>
        <end position="571"/>
    </location>
</feature>
<keyword evidence="3" id="KW-0472">Membrane</keyword>
<dbReference type="InterPro" id="IPR011047">
    <property type="entry name" value="Quinoprotein_ADH-like_sf"/>
</dbReference>
<sequence>MIQLLVFVFALATLSPTSAYHPRLSKPLVGDDGRIYVCSNKKLFAFESNGSISWTLHIDYRCNVGMAPVHGGFGKIYLIADNRILRVKLENSGTSEPVAELFFGPEPGQQVEAEIIGLSVSTLTSTVFINIKNRGLFAYKSQGRLLWSIGPVLYKFGYRQGCRRNVTDCSFASVPVLDQCEGSIYISNTEGQLYCLSTRGRHFRWIQDFSYLDRNFTITPGNNGRLYVTVPVRELLLALDVFSGNVLWQRSIGPLSKADSIPVVDSNGWVSIGSLDGFLYSFSPTGDLKKFSRRNPENYVVQVGSFLDCSGFAVYTSQVEMEGKVSHAAGEYTAVSAIRPKVALLTMLVPATGSIYWSENNPGQLTSSLSKSNLSQFVVDEEILLAFLAASNQKLASSCSQARTKNVSIYTGNERVIALFLLFESTVLAILIGLVRFCCSFWAKKKLQDQGLGSFLAKRNSLQLKKKALDRTITELERKAAEEAADREVLEKLVDMSKEREGIQRKLSTSYSLGRDKSESHEKSMLPLQRGNTKSFSFQQGARRKNMTMFHTMSDTSSCSSESMSEGESSMHGNKDLETKTLMLEDSSNSSSSTEKFRRRSFRRNH</sequence>
<evidence type="ECO:0000256" key="2">
    <source>
        <dbReference type="SAM" id="MobiDB-lite"/>
    </source>
</evidence>